<keyword evidence="3" id="KW-1185">Reference proteome</keyword>
<protein>
    <submittedName>
        <fullName evidence="2">Uncharacterized protein</fullName>
    </submittedName>
</protein>
<evidence type="ECO:0000256" key="1">
    <source>
        <dbReference type="SAM" id="MobiDB-lite"/>
    </source>
</evidence>
<dbReference type="STRING" id="763034.HMPREF9446_03317"/>
<dbReference type="GeneID" id="86050710"/>
<dbReference type="AlphaFoldDB" id="F3PX29"/>
<proteinExistence type="predicted"/>
<feature type="compositionally biased region" description="Basic and acidic residues" evidence="1">
    <location>
        <begin position="34"/>
        <end position="50"/>
    </location>
</feature>
<evidence type="ECO:0000313" key="2">
    <source>
        <dbReference type="EMBL" id="EGF52108.1"/>
    </source>
</evidence>
<feature type="compositionally biased region" description="Basic and acidic residues" evidence="1">
    <location>
        <begin position="58"/>
        <end position="69"/>
    </location>
</feature>
<dbReference type="HOGENOM" id="CLU_2767330_0_0_10"/>
<accession>F3PX29</accession>
<evidence type="ECO:0000313" key="3">
    <source>
        <dbReference type="Proteomes" id="UP000003416"/>
    </source>
</evidence>
<dbReference type="Proteomes" id="UP000003416">
    <property type="component" value="Unassembled WGS sequence"/>
</dbReference>
<organism evidence="2 3">
    <name type="scientific">Bacteroides fluxus YIT 12057</name>
    <dbReference type="NCBI Taxonomy" id="763034"/>
    <lineage>
        <taxon>Bacteria</taxon>
        <taxon>Pseudomonadati</taxon>
        <taxon>Bacteroidota</taxon>
        <taxon>Bacteroidia</taxon>
        <taxon>Bacteroidales</taxon>
        <taxon>Bacteroidaceae</taxon>
        <taxon>Bacteroides</taxon>
    </lineage>
</organism>
<gene>
    <name evidence="2" type="ORF">HMPREF9446_03317</name>
</gene>
<dbReference type="RefSeq" id="WP_009126536.1">
    <property type="nucleotide sequence ID" value="NZ_GL882689.1"/>
</dbReference>
<comment type="caution">
    <text evidence="2">The sequence shown here is derived from an EMBL/GenBank/DDBJ whole genome shotgun (WGS) entry which is preliminary data.</text>
</comment>
<name>F3PX29_9BACE</name>
<reference evidence="2 3" key="1">
    <citation type="submission" date="2011-02" db="EMBL/GenBank/DDBJ databases">
        <authorList>
            <person name="Weinstock G."/>
            <person name="Sodergren E."/>
            <person name="Clifton S."/>
            <person name="Fulton L."/>
            <person name="Fulton B."/>
            <person name="Courtney L."/>
            <person name="Fronick C."/>
            <person name="Harrison M."/>
            <person name="Strong C."/>
            <person name="Farmer C."/>
            <person name="Delahaunty K."/>
            <person name="Markovic C."/>
            <person name="Hall O."/>
            <person name="Minx P."/>
            <person name="Tomlinson C."/>
            <person name="Mitreva M."/>
            <person name="Hou S."/>
            <person name="Chen J."/>
            <person name="Wollam A."/>
            <person name="Pepin K.H."/>
            <person name="Johnson M."/>
            <person name="Bhonagiri V."/>
            <person name="Zhang X."/>
            <person name="Suruliraj S."/>
            <person name="Warren W."/>
            <person name="Chinwalla A."/>
            <person name="Mardis E.R."/>
            <person name="Wilson R.K."/>
        </authorList>
    </citation>
    <scope>NUCLEOTIDE SEQUENCE [LARGE SCALE GENOMIC DNA]</scope>
    <source>
        <strain evidence="2 3">YIT 12057</strain>
    </source>
</reference>
<dbReference type="eggNOG" id="ENOG5030W1H">
    <property type="taxonomic scope" value="Bacteria"/>
</dbReference>
<feature type="region of interest" description="Disordered" evidence="1">
    <location>
        <begin position="1"/>
        <end position="69"/>
    </location>
</feature>
<dbReference type="EMBL" id="AFBN01000096">
    <property type="protein sequence ID" value="EGF52108.1"/>
    <property type="molecule type" value="Genomic_DNA"/>
</dbReference>
<sequence>MDDMIYRNDPIAEENLNPDGHPAKNDLEEWSEEVSERTDTGYKDQEVKSAKERKKRIREMDEIIKKDLE</sequence>